<gene>
    <name evidence="2" type="ORF">Bccel_2106</name>
</gene>
<dbReference type="Proteomes" id="UP000036923">
    <property type="component" value="Unassembled WGS sequence"/>
</dbReference>
<evidence type="ECO:0000313" key="3">
    <source>
        <dbReference type="Proteomes" id="UP000036923"/>
    </source>
</evidence>
<dbReference type="EMBL" id="LGTC01000001">
    <property type="protein sequence ID" value="KNY26841.1"/>
    <property type="molecule type" value="Genomic_DNA"/>
</dbReference>
<dbReference type="GO" id="GO:0004792">
    <property type="term" value="F:thiosulfate-cyanide sulfurtransferase activity"/>
    <property type="evidence" value="ECO:0007669"/>
    <property type="project" value="TreeGrafter"/>
</dbReference>
<dbReference type="Gene3D" id="3.40.250.10">
    <property type="entry name" value="Rhodanese-like domain"/>
    <property type="match status" value="1"/>
</dbReference>
<dbReference type="eggNOG" id="COG0607">
    <property type="taxonomic scope" value="Bacteria"/>
</dbReference>
<dbReference type="PROSITE" id="PS51257">
    <property type="entry name" value="PROKAR_LIPOPROTEIN"/>
    <property type="match status" value="1"/>
</dbReference>
<dbReference type="PANTHER" id="PTHR44086">
    <property type="entry name" value="THIOSULFATE SULFURTRANSFERASE RDL2, MITOCHONDRIAL-RELATED"/>
    <property type="match status" value="1"/>
</dbReference>
<dbReference type="Pfam" id="PF00581">
    <property type="entry name" value="Rhodanese"/>
    <property type="match status" value="1"/>
</dbReference>
<sequence length="149" mass="16533" precursor="true">MKTFLIGIALTVLLVFTVSCGSSKVGSDSQMDNNTAAKGDSMENITYMNISPQDAKKRLDSEKNIVLLDVRTKEEYEEKHIPGSFLIPVDVIEKDAGSKLTDKNADIFVYCRSGRRSVTASEALVKMGYRNVYNLGGIIDWPYETVKGR</sequence>
<proteinExistence type="predicted"/>
<dbReference type="InterPro" id="IPR036873">
    <property type="entry name" value="Rhodanese-like_dom_sf"/>
</dbReference>
<comment type="caution">
    <text evidence="2">The sequence shown here is derived from an EMBL/GenBank/DDBJ whole genome shotgun (WGS) entry which is preliminary data.</text>
</comment>
<dbReference type="SMART" id="SM00450">
    <property type="entry name" value="RHOD"/>
    <property type="match status" value="1"/>
</dbReference>
<keyword evidence="3" id="KW-1185">Reference proteome</keyword>
<dbReference type="CDD" id="cd00158">
    <property type="entry name" value="RHOD"/>
    <property type="match status" value="1"/>
</dbReference>
<evidence type="ECO:0000259" key="1">
    <source>
        <dbReference type="PROSITE" id="PS50206"/>
    </source>
</evidence>
<dbReference type="PATRIC" id="fig|398512.5.peg.2197"/>
<feature type="domain" description="Rhodanese" evidence="1">
    <location>
        <begin position="61"/>
        <end position="147"/>
    </location>
</feature>
<organism evidence="2 3">
    <name type="scientific">Pseudobacteroides cellulosolvens ATCC 35603 = DSM 2933</name>
    <dbReference type="NCBI Taxonomy" id="398512"/>
    <lineage>
        <taxon>Bacteria</taxon>
        <taxon>Bacillati</taxon>
        <taxon>Bacillota</taxon>
        <taxon>Clostridia</taxon>
        <taxon>Eubacteriales</taxon>
        <taxon>Oscillospiraceae</taxon>
        <taxon>Pseudobacteroides</taxon>
    </lineage>
</organism>
<dbReference type="InterPro" id="IPR001763">
    <property type="entry name" value="Rhodanese-like_dom"/>
</dbReference>
<dbReference type="PROSITE" id="PS50206">
    <property type="entry name" value="RHODANESE_3"/>
    <property type="match status" value="1"/>
</dbReference>
<protein>
    <submittedName>
        <fullName evidence="2">Rhodanese-like protein</fullName>
    </submittedName>
</protein>
<name>A0A0L6JM12_9FIRM</name>
<dbReference type="AlphaFoldDB" id="A0A0L6JM12"/>
<dbReference type="RefSeq" id="WP_036947090.1">
    <property type="nucleotide sequence ID" value="NZ_KN050764.1"/>
</dbReference>
<reference evidence="3" key="1">
    <citation type="submission" date="2015-07" db="EMBL/GenBank/DDBJ databases">
        <title>Near-Complete Genome Sequence of the Cellulolytic Bacterium Bacteroides (Pseudobacteroides) cellulosolvens ATCC 35603.</title>
        <authorList>
            <person name="Dassa B."/>
            <person name="Utturkar S.M."/>
            <person name="Klingeman D.M."/>
            <person name="Hurt R.A."/>
            <person name="Keller M."/>
            <person name="Xu J."/>
            <person name="Reddy Y.H.K."/>
            <person name="Borovok I."/>
            <person name="Grinberg I.R."/>
            <person name="Lamed R."/>
            <person name="Zhivin O."/>
            <person name="Bayer E.A."/>
            <person name="Brown S.D."/>
        </authorList>
    </citation>
    <scope>NUCLEOTIDE SEQUENCE [LARGE SCALE GENOMIC DNA]</scope>
    <source>
        <strain evidence="3">DSM 2933</strain>
    </source>
</reference>
<accession>A0A0L6JM12</accession>
<dbReference type="PANTHER" id="PTHR44086:SF10">
    <property type="entry name" value="THIOSULFATE SULFURTRANSFERASE_RHODANESE-LIKE DOMAIN-CONTAINING PROTEIN 3"/>
    <property type="match status" value="1"/>
</dbReference>
<evidence type="ECO:0000313" key="2">
    <source>
        <dbReference type="EMBL" id="KNY26841.1"/>
    </source>
</evidence>
<dbReference type="SUPFAM" id="SSF52821">
    <property type="entry name" value="Rhodanese/Cell cycle control phosphatase"/>
    <property type="match status" value="1"/>
</dbReference>
<dbReference type="STRING" id="398512.Bccel_2106"/>